<dbReference type="EMBL" id="PHHA01000014">
    <property type="protein sequence ID" value="PJG85394.1"/>
    <property type="molecule type" value="Genomic_DNA"/>
</dbReference>
<sequence>MEGNMEYKIIKYSDINPDSLKDIFKHLSLNCLVTESQVKEEIKGFLPAYPEIIEWYQKVIKEIEKKPSSRDMFISLSNENNSFVISGLMILKKTENEKKICTLRVKDNYQKKGIGSILMGMAFDFLETKKPLITVPEESVDNFSKIFNKFDFQEVEKISDLYRKNKIEYIYNGHFK</sequence>
<organism evidence="2 3">
    <name type="scientific">Conservatibacter flavescens</name>
    <dbReference type="NCBI Taxonomy" id="28161"/>
    <lineage>
        <taxon>Bacteria</taxon>
        <taxon>Pseudomonadati</taxon>
        <taxon>Pseudomonadota</taxon>
        <taxon>Gammaproteobacteria</taxon>
        <taxon>Pasteurellales</taxon>
        <taxon>Pasteurellaceae</taxon>
        <taxon>Conservatibacter</taxon>
    </lineage>
</organism>
<proteinExistence type="predicted"/>
<dbReference type="OrthoDB" id="7024014at2"/>
<dbReference type="SUPFAM" id="SSF55729">
    <property type="entry name" value="Acyl-CoA N-acyltransferases (Nat)"/>
    <property type="match status" value="1"/>
</dbReference>
<comment type="caution">
    <text evidence="2">The sequence shown here is derived from an EMBL/GenBank/DDBJ whole genome shotgun (WGS) entry which is preliminary data.</text>
</comment>
<protein>
    <recommendedName>
        <fullName evidence="1">N-acetyltransferase domain-containing protein</fullName>
    </recommendedName>
</protein>
<dbReference type="GO" id="GO:0016747">
    <property type="term" value="F:acyltransferase activity, transferring groups other than amino-acyl groups"/>
    <property type="evidence" value="ECO:0007669"/>
    <property type="project" value="InterPro"/>
</dbReference>
<feature type="domain" description="N-acetyltransferase" evidence="1">
    <location>
        <begin position="62"/>
        <end position="157"/>
    </location>
</feature>
<gene>
    <name evidence="2" type="ORF">CVP05_06620</name>
</gene>
<dbReference type="InterPro" id="IPR016181">
    <property type="entry name" value="Acyl_CoA_acyltransferase"/>
</dbReference>
<keyword evidence="3" id="KW-1185">Reference proteome</keyword>
<evidence type="ECO:0000313" key="3">
    <source>
        <dbReference type="Proteomes" id="UP000229329"/>
    </source>
</evidence>
<dbReference type="InterPro" id="IPR000182">
    <property type="entry name" value="GNAT_dom"/>
</dbReference>
<dbReference type="Gene3D" id="3.40.630.30">
    <property type="match status" value="1"/>
</dbReference>
<reference evidence="2 3" key="1">
    <citation type="submission" date="2017-11" db="EMBL/GenBank/DDBJ databases">
        <title>Reclassification of Bisgaard taxon 7 as Conservatibacter flavescens gen. nov., sp. nov.</title>
        <authorList>
            <person name="Christensen H."/>
        </authorList>
    </citation>
    <scope>NUCLEOTIDE SEQUENCE [LARGE SCALE GENOMIC DNA]</scope>
    <source>
        <strain evidence="2 3">7_4</strain>
    </source>
</reference>
<dbReference type="Pfam" id="PF13673">
    <property type="entry name" value="Acetyltransf_10"/>
    <property type="match status" value="1"/>
</dbReference>
<name>A0A2M8S2P7_9PAST</name>
<dbReference type="AlphaFoldDB" id="A0A2M8S2P7"/>
<evidence type="ECO:0000259" key="1">
    <source>
        <dbReference type="Pfam" id="PF13673"/>
    </source>
</evidence>
<evidence type="ECO:0000313" key="2">
    <source>
        <dbReference type="EMBL" id="PJG85394.1"/>
    </source>
</evidence>
<dbReference type="Proteomes" id="UP000229329">
    <property type="component" value="Unassembled WGS sequence"/>
</dbReference>
<accession>A0A2M8S2P7</accession>